<evidence type="ECO:0000256" key="2">
    <source>
        <dbReference type="ARBA" id="ARBA00022729"/>
    </source>
</evidence>
<sequence>MATPAIGSSVLTRRGVLTATASSLLLSACGQGQPQDEAEPNGSASPGGPELLIGVSLELTGRGAALGVLQERALRITLEALNVDRVQVGNQRRSVRVLVRDNRSDPRLAAEQATDLIRKDRVHALLGTTLTETAMAVVGVAQRLQTPFVSVAPGDGIVLPLTQRTFIYKLTPDAVDVARRLARLISSRGLERVALLAADGLHGDSGVRAVAAALRTAGVELDRTVRLPRAGADVARAAREAVAGDPDGVVVWAAAPDSGSAARALRRARWRGPLFFDAAAVAEETVEGSNAAAVEGAYAVHPTCLTDSTSLMGTSTAALARRELVFRYIHEYGGFSGFAPYASDALQLIADAARLAGSVDRGRLRAYLQTQVTEGMAGWYAFAPIRHGGMDRDSLGAYQLTQGSWTRVS</sequence>
<evidence type="ECO:0000256" key="1">
    <source>
        <dbReference type="ARBA" id="ARBA00010062"/>
    </source>
</evidence>
<keyword evidence="6" id="KW-1185">Reference proteome</keyword>
<dbReference type="InterPro" id="IPR051010">
    <property type="entry name" value="BCAA_transport"/>
</dbReference>
<comment type="caution">
    <text evidence="5">The sequence shown here is derived from an EMBL/GenBank/DDBJ whole genome shotgun (WGS) entry which is preliminary data.</text>
</comment>
<evidence type="ECO:0000259" key="4">
    <source>
        <dbReference type="Pfam" id="PF13458"/>
    </source>
</evidence>
<keyword evidence="2" id="KW-0732">Signal</keyword>
<evidence type="ECO:0000313" key="6">
    <source>
        <dbReference type="Proteomes" id="UP000631553"/>
    </source>
</evidence>
<comment type="similarity">
    <text evidence="1">Belongs to the leucine-binding protein family.</text>
</comment>
<evidence type="ECO:0000256" key="3">
    <source>
        <dbReference type="SAM" id="MobiDB-lite"/>
    </source>
</evidence>
<organism evidence="5 6">
    <name type="scientific">Micromonospora purpureochromogenes</name>
    <dbReference type="NCBI Taxonomy" id="47872"/>
    <lineage>
        <taxon>Bacteria</taxon>
        <taxon>Bacillati</taxon>
        <taxon>Actinomycetota</taxon>
        <taxon>Actinomycetes</taxon>
        <taxon>Micromonosporales</taxon>
        <taxon>Micromonosporaceae</taxon>
        <taxon>Micromonospora</taxon>
    </lineage>
</organism>
<dbReference type="PANTHER" id="PTHR30483:SF38">
    <property type="entry name" value="BLR7848 PROTEIN"/>
    <property type="match status" value="1"/>
</dbReference>
<dbReference type="Pfam" id="PF13458">
    <property type="entry name" value="Peripla_BP_6"/>
    <property type="match status" value="1"/>
</dbReference>
<feature type="region of interest" description="Disordered" evidence="3">
    <location>
        <begin position="30"/>
        <end position="49"/>
    </location>
</feature>
<dbReference type="Proteomes" id="UP000631553">
    <property type="component" value="Unassembled WGS sequence"/>
</dbReference>
<reference evidence="5 6" key="1">
    <citation type="submission" date="2020-07" db="EMBL/GenBank/DDBJ databases">
        <title>Sequencing the genomes of 1000 actinobacteria strains.</title>
        <authorList>
            <person name="Klenk H.-P."/>
        </authorList>
    </citation>
    <scope>NUCLEOTIDE SEQUENCE [LARGE SCALE GENOMIC DNA]</scope>
    <source>
        <strain evidence="5 6">DSM 43814</strain>
    </source>
</reference>
<dbReference type="InterPro" id="IPR028082">
    <property type="entry name" value="Peripla_BP_I"/>
</dbReference>
<dbReference type="RefSeq" id="WP_179803044.1">
    <property type="nucleotide sequence ID" value="NZ_JACCCQ010000001.1"/>
</dbReference>
<name>A0ABX2RK07_9ACTN</name>
<gene>
    <name evidence="5" type="ORF">HDA35_002670</name>
</gene>
<proteinExistence type="inferred from homology"/>
<accession>A0ABX2RK07</accession>
<dbReference type="Gene3D" id="3.40.50.2300">
    <property type="match status" value="2"/>
</dbReference>
<dbReference type="PANTHER" id="PTHR30483">
    <property type="entry name" value="LEUCINE-SPECIFIC-BINDING PROTEIN"/>
    <property type="match status" value="1"/>
</dbReference>
<dbReference type="SUPFAM" id="SSF53822">
    <property type="entry name" value="Periplasmic binding protein-like I"/>
    <property type="match status" value="1"/>
</dbReference>
<evidence type="ECO:0000313" key="5">
    <source>
        <dbReference type="EMBL" id="NYF56839.1"/>
    </source>
</evidence>
<protein>
    <submittedName>
        <fullName evidence="5">Branched-chain amino acid transport system substrate-binding protein</fullName>
    </submittedName>
</protein>
<feature type="domain" description="Leucine-binding protein" evidence="4">
    <location>
        <begin position="53"/>
        <end position="384"/>
    </location>
</feature>
<dbReference type="InterPro" id="IPR028081">
    <property type="entry name" value="Leu-bd"/>
</dbReference>
<dbReference type="EMBL" id="JACCCQ010000001">
    <property type="protein sequence ID" value="NYF56839.1"/>
    <property type="molecule type" value="Genomic_DNA"/>
</dbReference>